<organism evidence="8 9">
    <name type="scientific">Chaetomidium leptoderma</name>
    <dbReference type="NCBI Taxonomy" id="669021"/>
    <lineage>
        <taxon>Eukaryota</taxon>
        <taxon>Fungi</taxon>
        <taxon>Dikarya</taxon>
        <taxon>Ascomycota</taxon>
        <taxon>Pezizomycotina</taxon>
        <taxon>Sordariomycetes</taxon>
        <taxon>Sordariomycetidae</taxon>
        <taxon>Sordariales</taxon>
        <taxon>Chaetomiaceae</taxon>
        <taxon>Chaetomidium</taxon>
    </lineage>
</organism>
<evidence type="ECO:0000313" key="8">
    <source>
        <dbReference type="EMBL" id="KAK4154430.1"/>
    </source>
</evidence>
<feature type="transmembrane region" description="Helical" evidence="6">
    <location>
        <begin position="267"/>
        <end position="290"/>
    </location>
</feature>
<feature type="transmembrane region" description="Helical" evidence="6">
    <location>
        <begin position="199"/>
        <end position="217"/>
    </location>
</feature>
<feature type="transmembrane region" description="Helical" evidence="6">
    <location>
        <begin position="472"/>
        <end position="490"/>
    </location>
</feature>
<dbReference type="Pfam" id="PF07690">
    <property type="entry name" value="MFS_1"/>
    <property type="match status" value="1"/>
</dbReference>
<dbReference type="GO" id="GO:0016020">
    <property type="term" value="C:membrane"/>
    <property type="evidence" value="ECO:0007669"/>
    <property type="project" value="UniProtKB-SubCell"/>
</dbReference>
<feature type="transmembrane region" description="Helical" evidence="6">
    <location>
        <begin position="433"/>
        <end position="452"/>
    </location>
</feature>
<gene>
    <name evidence="8" type="ORF">C8A00DRAFT_14445</name>
</gene>
<feature type="transmembrane region" description="Helical" evidence="6">
    <location>
        <begin position="311"/>
        <end position="331"/>
    </location>
</feature>
<dbReference type="SUPFAM" id="SSF103473">
    <property type="entry name" value="MFS general substrate transporter"/>
    <property type="match status" value="2"/>
</dbReference>
<reference evidence="8" key="2">
    <citation type="submission" date="2023-05" db="EMBL/GenBank/DDBJ databases">
        <authorList>
            <consortium name="Lawrence Berkeley National Laboratory"/>
            <person name="Steindorff A."/>
            <person name="Hensen N."/>
            <person name="Bonometti L."/>
            <person name="Westerberg I."/>
            <person name="Brannstrom I.O."/>
            <person name="Guillou S."/>
            <person name="Cros-Aarteil S."/>
            <person name="Calhoun S."/>
            <person name="Haridas S."/>
            <person name="Kuo A."/>
            <person name="Mondo S."/>
            <person name="Pangilinan J."/>
            <person name="Riley R."/>
            <person name="Labutti K."/>
            <person name="Andreopoulos B."/>
            <person name="Lipzen A."/>
            <person name="Chen C."/>
            <person name="Yanf M."/>
            <person name="Daum C."/>
            <person name="Ng V."/>
            <person name="Clum A."/>
            <person name="Ohm R."/>
            <person name="Martin F."/>
            <person name="Silar P."/>
            <person name="Natvig D."/>
            <person name="Lalanne C."/>
            <person name="Gautier V."/>
            <person name="Ament-Velasquez S.L."/>
            <person name="Kruys A."/>
            <person name="Hutchinson M.I."/>
            <person name="Powell A.J."/>
            <person name="Barry K."/>
            <person name="Miller A.N."/>
            <person name="Grigoriev I.V."/>
            <person name="Debuchy R."/>
            <person name="Gladieux P."/>
            <person name="Thoren M.H."/>
            <person name="Johannesson H."/>
        </authorList>
    </citation>
    <scope>NUCLEOTIDE SEQUENCE</scope>
    <source>
        <strain evidence="8">CBS 538.74</strain>
    </source>
</reference>
<evidence type="ECO:0000313" key="9">
    <source>
        <dbReference type="Proteomes" id="UP001302745"/>
    </source>
</evidence>
<dbReference type="PROSITE" id="PS50850">
    <property type="entry name" value="MFS"/>
    <property type="match status" value="1"/>
</dbReference>
<protein>
    <submittedName>
        <fullName evidence="8">Major facilitator superfamily-domain-containing protein</fullName>
    </submittedName>
</protein>
<feature type="transmembrane region" description="Helical" evidence="6">
    <location>
        <begin position="82"/>
        <end position="102"/>
    </location>
</feature>
<feature type="compositionally biased region" description="Polar residues" evidence="5">
    <location>
        <begin position="517"/>
        <end position="529"/>
    </location>
</feature>
<evidence type="ECO:0000256" key="4">
    <source>
        <dbReference type="ARBA" id="ARBA00023136"/>
    </source>
</evidence>
<feature type="region of interest" description="Disordered" evidence="5">
    <location>
        <begin position="500"/>
        <end position="529"/>
    </location>
</feature>
<dbReference type="PANTHER" id="PTHR42718">
    <property type="entry name" value="MAJOR FACILITATOR SUPERFAMILY MULTIDRUG TRANSPORTER MFSC"/>
    <property type="match status" value="1"/>
</dbReference>
<feature type="transmembrane region" description="Helical" evidence="6">
    <location>
        <begin position="135"/>
        <end position="156"/>
    </location>
</feature>
<keyword evidence="2 6" id="KW-0812">Transmembrane</keyword>
<evidence type="ECO:0000256" key="6">
    <source>
        <dbReference type="SAM" id="Phobius"/>
    </source>
</evidence>
<dbReference type="InterPro" id="IPR036259">
    <property type="entry name" value="MFS_trans_sf"/>
</dbReference>
<accession>A0AAN6ZWD9</accession>
<dbReference type="GO" id="GO:0022857">
    <property type="term" value="F:transmembrane transporter activity"/>
    <property type="evidence" value="ECO:0007669"/>
    <property type="project" value="InterPro"/>
</dbReference>
<evidence type="ECO:0000259" key="7">
    <source>
        <dbReference type="PROSITE" id="PS50850"/>
    </source>
</evidence>
<feature type="region of interest" description="Disordered" evidence="5">
    <location>
        <begin position="1"/>
        <end position="22"/>
    </location>
</feature>
<evidence type="ECO:0000256" key="1">
    <source>
        <dbReference type="ARBA" id="ARBA00004141"/>
    </source>
</evidence>
<keyword evidence="3 6" id="KW-1133">Transmembrane helix</keyword>
<feature type="transmembrane region" description="Helical" evidence="6">
    <location>
        <begin position="168"/>
        <end position="187"/>
    </location>
</feature>
<feature type="transmembrane region" description="Helical" evidence="6">
    <location>
        <begin position="371"/>
        <end position="390"/>
    </location>
</feature>
<dbReference type="InterPro" id="IPR020846">
    <property type="entry name" value="MFS_dom"/>
</dbReference>
<comment type="subcellular location">
    <subcellularLocation>
        <location evidence="1">Membrane</location>
        <topology evidence="1">Multi-pass membrane protein</topology>
    </subcellularLocation>
</comment>
<keyword evidence="4 6" id="KW-0472">Membrane</keyword>
<sequence>MACKDVETPPSGSDDNGRTESIDLDQLGRQRPDVFPNAVYEVLFCSSLLVSMFMAEFFISGFNIILPNVSKALDIPKDSQTWPASVFSLVTGSFLLPFGRLADIHGAYVVFNAGLVWFSIWALISGFSVNYQMLIVARAMGGLGPAAFLPTSIMLLGKTYRPGPRKNLVFSLWSAFAPIGFFLGIITGGATSEYLSWRWYFWIGCIVTFVVCVASFITIPRDRAQTRAENAHVKMDYWGVVTIVPGLILTTFAITDGAHAPDGWRTPYIIVTFVLGVLLLAAAVYVEGWVAEQPLLPFDLFKPKYMARLSVALFFAYGVFGIFLFYASFHIGDFMGASALQTALWFAPMAAGGIIIATVGGFTLHLLPGRLLLIISACGFFVCCILFAFAPIDANYWAYIFPAMVGSTIGVDITFIVSNVFITTNVARERQGIAGALINSLLFVGISFFLGLADLAVSEDEKRGGTEGHKVAFWFATACSAVVLLIFATIKLGKAESELTVEERMQRDGGGEEKQSESAPQTETIATSG</sequence>
<feature type="transmembrane region" description="Helical" evidence="6">
    <location>
        <begin position="237"/>
        <end position="255"/>
    </location>
</feature>
<dbReference type="Gene3D" id="1.20.1250.20">
    <property type="entry name" value="MFS general substrate transporter like domains"/>
    <property type="match status" value="2"/>
</dbReference>
<reference evidence="8" key="1">
    <citation type="journal article" date="2023" name="Mol. Phylogenet. Evol.">
        <title>Genome-scale phylogeny and comparative genomics of the fungal order Sordariales.</title>
        <authorList>
            <person name="Hensen N."/>
            <person name="Bonometti L."/>
            <person name="Westerberg I."/>
            <person name="Brannstrom I.O."/>
            <person name="Guillou S."/>
            <person name="Cros-Aarteil S."/>
            <person name="Calhoun S."/>
            <person name="Haridas S."/>
            <person name="Kuo A."/>
            <person name="Mondo S."/>
            <person name="Pangilinan J."/>
            <person name="Riley R."/>
            <person name="LaButti K."/>
            <person name="Andreopoulos B."/>
            <person name="Lipzen A."/>
            <person name="Chen C."/>
            <person name="Yan M."/>
            <person name="Daum C."/>
            <person name="Ng V."/>
            <person name="Clum A."/>
            <person name="Steindorff A."/>
            <person name="Ohm R.A."/>
            <person name="Martin F."/>
            <person name="Silar P."/>
            <person name="Natvig D.O."/>
            <person name="Lalanne C."/>
            <person name="Gautier V."/>
            <person name="Ament-Velasquez S.L."/>
            <person name="Kruys A."/>
            <person name="Hutchinson M.I."/>
            <person name="Powell A.J."/>
            <person name="Barry K."/>
            <person name="Miller A.N."/>
            <person name="Grigoriev I.V."/>
            <person name="Debuchy R."/>
            <person name="Gladieux P."/>
            <person name="Hiltunen Thoren M."/>
            <person name="Johannesson H."/>
        </authorList>
    </citation>
    <scope>NUCLEOTIDE SEQUENCE</scope>
    <source>
        <strain evidence="8">CBS 538.74</strain>
    </source>
</reference>
<evidence type="ECO:0000256" key="2">
    <source>
        <dbReference type="ARBA" id="ARBA00022692"/>
    </source>
</evidence>
<keyword evidence="9" id="KW-1185">Reference proteome</keyword>
<feature type="transmembrane region" description="Helical" evidence="6">
    <location>
        <begin position="343"/>
        <end position="364"/>
    </location>
</feature>
<feature type="transmembrane region" description="Helical" evidence="6">
    <location>
        <begin position="109"/>
        <end position="129"/>
    </location>
</feature>
<dbReference type="PANTHER" id="PTHR42718:SF11">
    <property type="entry name" value="MAJOR FACILITATOR SUPERFAMILY (MFS) PROFILE DOMAIN-CONTAINING PROTEIN"/>
    <property type="match status" value="1"/>
</dbReference>
<proteinExistence type="predicted"/>
<dbReference type="FunFam" id="1.20.1250.20:FF:000862">
    <property type="entry name" value="MFS general substrate transporter"/>
    <property type="match status" value="1"/>
</dbReference>
<feature type="compositionally biased region" description="Basic and acidic residues" evidence="5">
    <location>
        <begin position="500"/>
        <end position="516"/>
    </location>
</feature>
<comment type="caution">
    <text evidence="8">The sequence shown here is derived from an EMBL/GenBank/DDBJ whole genome shotgun (WGS) entry which is preliminary data.</text>
</comment>
<feature type="transmembrane region" description="Helical" evidence="6">
    <location>
        <begin position="396"/>
        <end position="421"/>
    </location>
</feature>
<feature type="domain" description="Major facilitator superfamily (MFS) profile" evidence="7">
    <location>
        <begin position="44"/>
        <end position="495"/>
    </location>
</feature>
<dbReference type="EMBL" id="MU856912">
    <property type="protein sequence ID" value="KAK4154430.1"/>
    <property type="molecule type" value="Genomic_DNA"/>
</dbReference>
<evidence type="ECO:0000256" key="5">
    <source>
        <dbReference type="SAM" id="MobiDB-lite"/>
    </source>
</evidence>
<feature type="transmembrane region" description="Helical" evidence="6">
    <location>
        <begin position="38"/>
        <end position="62"/>
    </location>
</feature>
<dbReference type="Proteomes" id="UP001302745">
    <property type="component" value="Unassembled WGS sequence"/>
</dbReference>
<evidence type="ECO:0000256" key="3">
    <source>
        <dbReference type="ARBA" id="ARBA00022989"/>
    </source>
</evidence>
<dbReference type="InterPro" id="IPR011701">
    <property type="entry name" value="MFS"/>
</dbReference>
<name>A0AAN6ZWD9_9PEZI</name>
<dbReference type="AlphaFoldDB" id="A0AAN6ZWD9"/>